<dbReference type="Gene3D" id="1.10.10.10">
    <property type="entry name" value="Winged helix-like DNA-binding domain superfamily/Winged helix DNA-binding domain"/>
    <property type="match status" value="1"/>
</dbReference>
<feature type="domain" description="RNA polymerase sigma-70 region 2" evidence="5">
    <location>
        <begin position="29"/>
        <end position="95"/>
    </location>
</feature>
<dbReference type="InterPro" id="IPR036388">
    <property type="entry name" value="WH-like_DNA-bd_sf"/>
</dbReference>
<dbReference type="NCBIfam" id="TIGR02937">
    <property type="entry name" value="sigma70-ECF"/>
    <property type="match status" value="1"/>
</dbReference>
<evidence type="ECO:0000313" key="8">
    <source>
        <dbReference type="Proteomes" id="UP000253410"/>
    </source>
</evidence>
<dbReference type="InterPro" id="IPR014327">
    <property type="entry name" value="RNA_pol_sigma70_bacteroid"/>
</dbReference>
<accession>A0A365Y1Q6</accession>
<dbReference type="NCBIfam" id="TIGR02985">
    <property type="entry name" value="Sig70_bacteroi1"/>
    <property type="match status" value="1"/>
</dbReference>
<dbReference type="InterPro" id="IPR014284">
    <property type="entry name" value="RNA_pol_sigma-70_dom"/>
</dbReference>
<dbReference type="EMBL" id="QFFJ01000001">
    <property type="protein sequence ID" value="RBL91775.1"/>
    <property type="molecule type" value="Genomic_DNA"/>
</dbReference>
<dbReference type="OrthoDB" id="656273at2"/>
<dbReference type="SUPFAM" id="SSF88659">
    <property type="entry name" value="Sigma3 and sigma4 domains of RNA polymerase sigma factors"/>
    <property type="match status" value="1"/>
</dbReference>
<evidence type="ECO:0000256" key="3">
    <source>
        <dbReference type="ARBA" id="ARBA00023082"/>
    </source>
</evidence>
<dbReference type="GO" id="GO:0003677">
    <property type="term" value="F:DNA binding"/>
    <property type="evidence" value="ECO:0007669"/>
    <property type="project" value="InterPro"/>
</dbReference>
<dbReference type="InterPro" id="IPR013325">
    <property type="entry name" value="RNA_pol_sigma_r2"/>
</dbReference>
<dbReference type="Gene3D" id="1.10.1740.10">
    <property type="match status" value="1"/>
</dbReference>
<dbReference type="Pfam" id="PF08281">
    <property type="entry name" value="Sigma70_r4_2"/>
    <property type="match status" value="1"/>
</dbReference>
<dbReference type="Proteomes" id="UP000253410">
    <property type="component" value="Unassembled WGS sequence"/>
</dbReference>
<dbReference type="GO" id="GO:0006352">
    <property type="term" value="P:DNA-templated transcription initiation"/>
    <property type="evidence" value="ECO:0007669"/>
    <property type="project" value="InterPro"/>
</dbReference>
<organism evidence="7 8">
    <name type="scientific">Chitinophaga flava</name>
    <dbReference type="NCBI Taxonomy" id="2259036"/>
    <lineage>
        <taxon>Bacteria</taxon>
        <taxon>Pseudomonadati</taxon>
        <taxon>Bacteroidota</taxon>
        <taxon>Chitinophagia</taxon>
        <taxon>Chitinophagales</taxon>
        <taxon>Chitinophagaceae</taxon>
        <taxon>Chitinophaga</taxon>
    </lineage>
</organism>
<dbReference type="CDD" id="cd06171">
    <property type="entry name" value="Sigma70_r4"/>
    <property type="match status" value="1"/>
</dbReference>
<evidence type="ECO:0008006" key="9">
    <source>
        <dbReference type="Google" id="ProtNLM"/>
    </source>
</evidence>
<name>A0A365Y1Q6_9BACT</name>
<dbReference type="GO" id="GO:0016987">
    <property type="term" value="F:sigma factor activity"/>
    <property type="evidence" value="ECO:0007669"/>
    <property type="project" value="UniProtKB-KW"/>
</dbReference>
<dbReference type="Pfam" id="PF04542">
    <property type="entry name" value="Sigma70_r2"/>
    <property type="match status" value="1"/>
</dbReference>
<keyword evidence="8" id="KW-1185">Reference proteome</keyword>
<evidence type="ECO:0000259" key="5">
    <source>
        <dbReference type="Pfam" id="PF04542"/>
    </source>
</evidence>
<gene>
    <name evidence="7" type="ORF">DF182_03985</name>
</gene>
<evidence type="ECO:0000259" key="6">
    <source>
        <dbReference type="Pfam" id="PF08281"/>
    </source>
</evidence>
<dbReference type="RefSeq" id="WP_113614375.1">
    <property type="nucleotide sequence ID" value="NZ_QFFJ01000001.1"/>
</dbReference>
<feature type="domain" description="RNA polymerase sigma factor 70 region 4 type 2" evidence="6">
    <location>
        <begin position="126"/>
        <end position="175"/>
    </location>
</feature>
<dbReference type="InterPro" id="IPR039425">
    <property type="entry name" value="RNA_pol_sigma-70-like"/>
</dbReference>
<evidence type="ECO:0000256" key="2">
    <source>
        <dbReference type="ARBA" id="ARBA00023015"/>
    </source>
</evidence>
<dbReference type="InterPro" id="IPR007627">
    <property type="entry name" value="RNA_pol_sigma70_r2"/>
</dbReference>
<evidence type="ECO:0000256" key="4">
    <source>
        <dbReference type="ARBA" id="ARBA00023163"/>
    </source>
</evidence>
<protein>
    <recommendedName>
        <fullName evidence="9">RNA polymerase sigma-70 factor</fullName>
    </recommendedName>
</protein>
<dbReference type="PANTHER" id="PTHR43133:SF46">
    <property type="entry name" value="RNA POLYMERASE SIGMA-70 FACTOR ECF SUBFAMILY"/>
    <property type="match status" value="1"/>
</dbReference>
<comment type="caution">
    <text evidence="7">The sequence shown here is derived from an EMBL/GenBank/DDBJ whole genome shotgun (WGS) entry which is preliminary data.</text>
</comment>
<keyword evidence="2" id="KW-0805">Transcription regulation</keyword>
<dbReference type="PANTHER" id="PTHR43133">
    <property type="entry name" value="RNA POLYMERASE ECF-TYPE SIGMA FACTO"/>
    <property type="match status" value="1"/>
</dbReference>
<keyword evidence="4" id="KW-0804">Transcription</keyword>
<sequence length="201" mass="23567">MQVREKIRTDEQCFALLQQGNSDAFYYLIRVYFPIFCEISRKMVQDAHAAQDITHNIFIKIWESSSRFTDFDAIKKFLYVSVKNASLNYLRSKQREKVRHETFMYYQEDNMLADTGEIIHAELMAAVRRAIEQLPDKMRRVFILSYVEQLSNEEVADRLQLSNQTVRNQKSRALLILRSILKDYTVAQILAAAALLSDLRS</sequence>
<reference evidence="7 8" key="1">
    <citation type="submission" date="2018-05" db="EMBL/GenBank/DDBJ databases">
        <title>Chitinophaga sp. K3CV102501T nov., isolated from isolated from a monsoon evergreen broad-leaved forest soil.</title>
        <authorList>
            <person name="Lv Y."/>
        </authorList>
    </citation>
    <scope>NUCLEOTIDE SEQUENCE [LARGE SCALE GENOMIC DNA]</scope>
    <source>
        <strain evidence="7 8">GDMCC 1.1325</strain>
    </source>
</reference>
<proteinExistence type="inferred from homology"/>
<dbReference type="SUPFAM" id="SSF88946">
    <property type="entry name" value="Sigma2 domain of RNA polymerase sigma factors"/>
    <property type="match status" value="1"/>
</dbReference>
<comment type="similarity">
    <text evidence="1">Belongs to the sigma-70 factor family. ECF subfamily.</text>
</comment>
<evidence type="ECO:0000313" key="7">
    <source>
        <dbReference type="EMBL" id="RBL91775.1"/>
    </source>
</evidence>
<dbReference type="InterPro" id="IPR013249">
    <property type="entry name" value="RNA_pol_sigma70_r4_t2"/>
</dbReference>
<keyword evidence="3" id="KW-0731">Sigma factor</keyword>
<dbReference type="AlphaFoldDB" id="A0A365Y1Q6"/>
<dbReference type="InterPro" id="IPR013324">
    <property type="entry name" value="RNA_pol_sigma_r3/r4-like"/>
</dbReference>
<evidence type="ECO:0000256" key="1">
    <source>
        <dbReference type="ARBA" id="ARBA00010641"/>
    </source>
</evidence>